<evidence type="ECO:0000313" key="2">
    <source>
        <dbReference type="EMBL" id="QCD82020.1"/>
    </source>
</evidence>
<evidence type="ECO:0000313" key="3">
    <source>
        <dbReference type="Proteomes" id="UP000501690"/>
    </source>
</evidence>
<feature type="transmembrane region" description="Helical" evidence="1">
    <location>
        <begin position="33"/>
        <end position="51"/>
    </location>
</feature>
<accession>A0A4D6KYA5</accession>
<gene>
    <name evidence="2" type="ORF">DEO72_LG2g2353</name>
</gene>
<keyword evidence="1" id="KW-1133">Transmembrane helix</keyword>
<dbReference type="PANTHER" id="PTHR36761">
    <property type="entry name" value="ORF03 PROTEIN"/>
    <property type="match status" value="1"/>
</dbReference>
<organism evidence="2 3">
    <name type="scientific">Vigna unguiculata</name>
    <name type="common">Cowpea</name>
    <dbReference type="NCBI Taxonomy" id="3917"/>
    <lineage>
        <taxon>Eukaryota</taxon>
        <taxon>Viridiplantae</taxon>
        <taxon>Streptophyta</taxon>
        <taxon>Embryophyta</taxon>
        <taxon>Tracheophyta</taxon>
        <taxon>Spermatophyta</taxon>
        <taxon>Magnoliopsida</taxon>
        <taxon>eudicotyledons</taxon>
        <taxon>Gunneridae</taxon>
        <taxon>Pentapetalae</taxon>
        <taxon>rosids</taxon>
        <taxon>fabids</taxon>
        <taxon>Fabales</taxon>
        <taxon>Fabaceae</taxon>
        <taxon>Papilionoideae</taxon>
        <taxon>50 kb inversion clade</taxon>
        <taxon>NPAAA clade</taxon>
        <taxon>indigoferoid/millettioid clade</taxon>
        <taxon>Phaseoleae</taxon>
        <taxon>Vigna</taxon>
    </lineage>
</organism>
<dbReference type="GO" id="GO:0009535">
    <property type="term" value="C:chloroplast thylakoid membrane"/>
    <property type="evidence" value="ECO:0007669"/>
    <property type="project" value="TreeGrafter"/>
</dbReference>
<protein>
    <submittedName>
        <fullName evidence="2">Uncharacterized protein</fullName>
    </submittedName>
</protein>
<dbReference type="Proteomes" id="UP000501690">
    <property type="component" value="Linkage Group LG2"/>
</dbReference>
<keyword evidence="3" id="KW-1185">Reference proteome</keyword>
<dbReference type="AlphaFoldDB" id="A0A4D6KYA5"/>
<sequence>MSGSVTSQLPSSKDYLADFLVWKPPIGLGKSRAFWVGLTIWLGLVGTVLFIQR</sequence>
<evidence type="ECO:0000256" key="1">
    <source>
        <dbReference type="SAM" id="Phobius"/>
    </source>
</evidence>
<name>A0A4D6KYA5_VIGUN</name>
<proteinExistence type="predicted"/>
<keyword evidence="1" id="KW-0472">Membrane</keyword>
<dbReference type="PANTHER" id="PTHR36761:SF2">
    <property type="entry name" value="ORF03 PROTEIN"/>
    <property type="match status" value="1"/>
</dbReference>
<keyword evidence="1" id="KW-0812">Transmembrane</keyword>
<reference evidence="2 3" key="1">
    <citation type="submission" date="2019-04" db="EMBL/GenBank/DDBJ databases">
        <title>An improved genome assembly and genetic linkage map for asparagus bean, Vigna unguiculata ssp. sesquipedialis.</title>
        <authorList>
            <person name="Xia Q."/>
            <person name="Zhang R."/>
            <person name="Dong Y."/>
        </authorList>
    </citation>
    <scope>NUCLEOTIDE SEQUENCE [LARGE SCALE GENOMIC DNA]</scope>
    <source>
        <tissue evidence="2">Leaf</tissue>
    </source>
</reference>
<dbReference type="EMBL" id="CP039346">
    <property type="protein sequence ID" value="QCD82020.1"/>
    <property type="molecule type" value="Genomic_DNA"/>
</dbReference>